<dbReference type="EMBL" id="DS566026">
    <property type="status" value="NOT_ANNOTATED_CDS"/>
    <property type="molecule type" value="Genomic_DNA"/>
</dbReference>
<feature type="compositionally biased region" description="Basic residues" evidence="1">
    <location>
        <begin position="44"/>
        <end position="56"/>
    </location>
</feature>
<dbReference type="PROSITE" id="PS50004">
    <property type="entry name" value="C2"/>
    <property type="match status" value="1"/>
</dbReference>
<feature type="chain" id="PRO_5003585778" description="C2 domain-containing protein" evidence="2">
    <location>
        <begin position="24"/>
        <end position="594"/>
    </location>
</feature>
<dbReference type="InterPro" id="IPR035892">
    <property type="entry name" value="C2_domain_sf"/>
</dbReference>
<organism evidence="4 5">
    <name type="scientific">Phytophthora ramorum</name>
    <name type="common">Sudden oak death agent</name>
    <dbReference type="NCBI Taxonomy" id="164328"/>
    <lineage>
        <taxon>Eukaryota</taxon>
        <taxon>Sar</taxon>
        <taxon>Stramenopiles</taxon>
        <taxon>Oomycota</taxon>
        <taxon>Peronosporomycetes</taxon>
        <taxon>Peronosporales</taxon>
        <taxon>Peronosporaceae</taxon>
        <taxon>Phytophthora</taxon>
    </lineage>
</organism>
<protein>
    <recommendedName>
        <fullName evidence="3">C2 domain-containing protein</fullName>
    </recommendedName>
</protein>
<dbReference type="SUPFAM" id="SSF49562">
    <property type="entry name" value="C2 domain (Calcium/lipid-binding domain, CaLB)"/>
    <property type="match status" value="1"/>
</dbReference>
<feature type="domain" description="C2" evidence="3">
    <location>
        <begin position="320"/>
        <end position="451"/>
    </location>
</feature>
<keyword evidence="2" id="KW-0732">Signal</keyword>
<dbReference type="PANTHER" id="PTHR35796:SF3">
    <property type="entry name" value="BHLH DOMAIN-CONTAINING PROTEIN"/>
    <property type="match status" value="1"/>
</dbReference>
<dbReference type="Gene3D" id="2.60.40.150">
    <property type="entry name" value="C2 domain"/>
    <property type="match status" value="1"/>
</dbReference>
<dbReference type="HOGENOM" id="CLU_459671_0_0_1"/>
<dbReference type="SMART" id="SM00239">
    <property type="entry name" value="C2"/>
    <property type="match status" value="1"/>
</dbReference>
<proteinExistence type="predicted"/>
<keyword evidence="5" id="KW-1185">Reference proteome</keyword>
<dbReference type="PANTHER" id="PTHR35796">
    <property type="entry name" value="HYPOTHETICAL CYTOSOLIC PROTEIN"/>
    <property type="match status" value="1"/>
</dbReference>
<dbReference type="InterPro" id="IPR000008">
    <property type="entry name" value="C2_dom"/>
</dbReference>
<dbReference type="CDD" id="cd00030">
    <property type="entry name" value="C2"/>
    <property type="match status" value="1"/>
</dbReference>
<accession>H3GNE4</accession>
<feature type="region of interest" description="Disordered" evidence="1">
    <location>
        <begin position="24"/>
        <end position="109"/>
    </location>
</feature>
<evidence type="ECO:0000256" key="2">
    <source>
        <dbReference type="SAM" id="SignalP"/>
    </source>
</evidence>
<dbReference type="VEuPathDB" id="FungiDB:KRP23_12032"/>
<evidence type="ECO:0000313" key="4">
    <source>
        <dbReference type="EnsemblProtists" id="Phyra78120"/>
    </source>
</evidence>
<feature type="region of interest" description="Disordered" evidence="1">
    <location>
        <begin position="575"/>
        <end position="594"/>
    </location>
</feature>
<dbReference type="AlphaFoldDB" id="H3GNE4"/>
<dbReference type="Pfam" id="PF00168">
    <property type="entry name" value="C2"/>
    <property type="match status" value="1"/>
</dbReference>
<evidence type="ECO:0000259" key="3">
    <source>
        <dbReference type="PROSITE" id="PS50004"/>
    </source>
</evidence>
<sequence>MHSKLLLMLGLCVAASILHATDAGPARGVTPRRNLGSGKGYYGHPKKHRHDKHYRRRLAEDKAATESSDYDYGRKHDDYDYGRKHDDHDRKHDDHDHDRKHDDYDRKDYGKKDYDEYGKGYGYGHDDYDCKGYGGGYSYGYKSYGNDYDDYGHDDYGHDDYSYGDDYYSYGKDVYDYGKGYGGYDYGYGYPDYSSYGGGFGYYPDSYSTYGYGYGYPGNFGYGYGYPGYFGYESSATDADAVTKESATVAVDDASVKPVEKEESKTPSKETKSDAANKAKTPLFVLLMSAVDDVAARIRRLDETRATKTQQLRLLQHEVRYNAVTGVDERLDSGQSVAQLELRVEGGRNMLFKAGFLSGQQTYVRVTVEVNTLGEQLKNSTVMEQKMTTKRPVDYAPKWSEALLFQGLPAAVGTLRLDVMQEERIGADEVVGTVILPLATLQDQRKREKWQVLKKHDKDTISEILFSCRFQRSPISALELELELLQNQANELHLFVGRHQNLVSLPMPEPRNLMMAPKPLEGKEVVPEETPERTPSTRFLAVASFPPAMRKREVENDITPQKTPSALQAIEKWLFSDKDGNPRDLPFGRQAPSY</sequence>
<dbReference type="VEuPathDB" id="FungiDB:KRP22_8985"/>
<evidence type="ECO:0000256" key="1">
    <source>
        <dbReference type="SAM" id="MobiDB-lite"/>
    </source>
</evidence>
<feature type="region of interest" description="Disordered" evidence="1">
    <location>
        <begin position="253"/>
        <end position="275"/>
    </location>
</feature>
<feature type="compositionally biased region" description="Basic and acidic residues" evidence="1">
    <location>
        <begin position="71"/>
        <end position="109"/>
    </location>
</feature>
<feature type="compositionally biased region" description="Basic and acidic residues" evidence="1">
    <location>
        <begin position="254"/>
        <end position="275"/>
    </location>
</feature>
<dbReference type="VEuPathDB" id="FungiDB:KRP22_9006"/>
<dbReference type="EnsemblProtists" id="Phyra78120">
    <property type="protein sequence ID" value="Phyra78120"/>
    <property type="gene ID" value="Phyra78120"/>
</dbReference>
<dbReference type="eggNOG" id="ENOG502S0MG">
    <property type="taxonomic scope" value="Eukaryota"/>
</dbReference>
<name>H3GNE4_PHYRM</name>
<dbReference type="STRING" id="164328.H3GNE4"/>
<dbReference type="VEuPathDB" id="FungiDB:KRP22_8984"/>
<evidence type="ECO:0000313" key="5">
    <source>
        <dbReference type="Proteomes" id="UP000005238"/>
    </source>
</evidence>
<feature type="signal peptide" evidence="2">
    <location>
        <begin position="1"/>
        <end position="23"/>
    </location>
</feature>
<dbReference type="InParanoid" id="H3GNE4"/>
<dbReference type="Proteomes" id="UP000005238">
    <property type="component" value="Unassembled WGS sequence"/>
</dbReference>
<reference evidence="4" key="2">
    <citation type="submission" date="2015-06" db="UniProtKB">
        <authorList>
            <consortium name="EnsemblProtists"/>
        </authorList>
    </citation>
    <scope>IDENTIFICATION</scope>
    <source>
        <strain evidence="4">Pr102</strain>
    </source>
</reference>
<reference evidence="5" key="1">
    <citation type="journal article" date="2006" name="Science">
        <title>Phytophthora genome sequences uncover evolutionary origins and mechanisms of pathogenesis.</title>
        <authorList>
            <person name="Tyler B.M."/>
            <person name="Tripathy S."/>
            <person name="Zhang X."/>
            <person name="Dehal P."/>
            <person name="Jiang R.H."/>
            <person name="Aerts A."/>
            <person name="Arredondo F.D."/>
            <person name="Baxter L."/>
            <person name="Bensasson D."/>
            <person name="Beynon J.L."/>
            <person name="Chapman J."/>
            <person name="Damasceno C.M."/>
            <person name="Dorrance A.E."/>
            <person name="Dou D."/>
            <person name="Dickerman A.W."/>
            <person name="Dubchak I.L."/>
            <person name="Garbelotto M."/>
            <person name="Gijzen M."/>
            <person name="Gordon S.G."/>
            <person name="Govers F."/>
            <person name="Grunwald N.J."/>
            <person name="Huang W."/>
            <person name="Ivors K.L."/>
            <person name="Jones R.W."/>
            <person name="Kamoun S."/>
            <person name="Krampis K."/>
            <person name="Lamour K.H."/>
            <person name="Lee M.K."/>
            <person name="McDonald W.H."/>
            <person name="Medina M."/>
            <person name="Meijer H.J."/>
            <person name="Nordberg E.K."/>
            <person name="Maclean D.J."/>
            <person name="Ospina-Giraldo M.D."/>
            <person name="Morris P.F."/>
            <person name="Phuntumart V."/>
            <person name="Putnam N.H."/>
            <person name="Rash S."/>
            <person name="Rose J.K."/>
            <person name="Sakihama Y."/>
            <person name="Salamov A.A."/>
            <person name="Savidor A."/>
            <person name="Scheuring C.F."/>
            <person name="Smith B.M."/>
            <person name="Sobral B.W."/>
            <person name="Terry A."/>
            <person name="Torto-Alalibo T.A."/>
            <person name="Win J."/>
            <person name="Xu Z."/>
            <person name="Zhang H."/>
            <person name="Grigoriev I.V."/>
            <person name="Rokhsar D.S."/>
            <person name="Boore J.L."/>
        </authorList>
    </citation>
    <scope>NUCLEOTIDE SEQUENCE [LARGE SCALE GENOMIC DNA]</scope>
    <source>
        <strain evidence="5">Pr102</strain>
    </source>
</reference>